<gene>
    <name evidence="6" type="primary">Contig5829.g6249</name>
    <name evidence="6" type="ORF">STYLEM_11406</name>
</gene>
<feature type="compositionally biased region" description="Polar residues" evidence="5">
    <location>
        <begin position="226"/>
        <end position="253"/>
    </location>
</feature>
<evidence type="ECO:0008006" key="8">
    <source>
        <dbReference type="Google" id="ProtNLM"/>
    </source>
</evidence>
<feature type="compositionally biased region" description="Polar residues" evidence="5">
    <location>
        <begin position="117"/>
        <end position="149"/>
    </location>
</feature>
<feature type="region of interest" description="Disordered" evidence="5">
    <location>
        <begin position="70"/>
        <end position="151"/>
    </location>
</feature>
<dbReference type="GO" id="GO:0006508">
    <property type="term" value="P:proteolysis"/>
    <property type="evidence" value="ECO:0007669"/>
    <property type="project" value="UniProtKB-KW"/>
</dbReference>
<name>A0A078AJL0_STYLE</name>
<feature type="compositionally biased region" description="Low complexity" evidence="5">
    <location>
        <begin position="168"/>
        <end position="181"/>
    </location>
</feature>
<protein>
    <recommendedName>
        <fullName evidence="8">DUF1704 domain containing protein</fullName>
    </recommendedName>
</protein>
<reference evidence="6 7" key="1">
    <citation type="submission" date="2014-06" db="EMBL/GenBank/DDBJ databases">
        <authorList>
            <person name="Swart Estienne"/>
        </authorList>
    </citation>
    <scope>NUCLEOTIDE SEQUENCE [LARGE SCALE GENOMIC DNA]</scope>
    <source>
        <strain evidence="6 7">130c</strain>
    </source>
</reference>
<dbReference type="GO" id="GO:0008237">
    <property type="term" value="F:metallopeptidase activity"/>
    <property type="evidence" value="ECO:0007669"/>
    <property type="project" value="UniProtKB-KW"/>
</dbReference>
<sequence length="647" mass="74114">MNQSVQFNLALTQVVGSSQNSTFTDSPRFRSTNNPQYVVYQQPYEKQSSTTTTTASSKLVSLLQSHSILPQSRESMGGLSHSSKKHRELKRAQELSSNIASQQQVQQNLRQSQQDSLIQKNASINQQITPNNQGSKQIQLNKSAMQTRSLSREKFQEEIVQFESQPINISNTNKENNSNSSQAIKGMKSGSASNQFRRCSERQPSKRKDFGGPLSQTRQNTDKIESQSVHGSSTPLASQQKNNMILSSQFENSSNRDIESDLSGNEYDGKDFNDQLNKADNLSEVSEESAFEEEDDEYFGDSKQQKDGQNNNSQFSKASTQLQGDEDSKQQPENGTKKKKTSIRILASMPKNAKEEEEKFFESNCQINPQFEYDNPSVAAKFINQFKKPRSDLLPFAQKIMDAFLQHYGSESNYLLTEGRVITDQEETEMIFKKYLEELDVLEVAVINFSDKIVAPTSVTYDNYSSKIKINIQVPVEYREGRIMGVLHHEIGTHFLRRLNETQQVWHGKRKKYGLKSCIAIEEGMGCIHMMLEQSKDKDRRPYLFKPALNYYACYKASELSFAELFNDLEKYVDNPRKRWKYVLRVKRGLSDTSQPGGLYKDQVYLEGAIKILKNRRDINFKLLYAGKLNIEDLKRPKFIKQVKECY</sequence>
<evidence type="ECO:0000313" key="7">
    <source>
        <dbReference type="Proteomes" id="UP000039865"/>
    </source>
</evidence>
<feature type="compositionally biased region" description="Low complexity" evidence="5">
    <location>
        <begin position="101"/>
        <end position="116"/>
    </location>
</feature>
<dbReference type="Pfam" id="PF08014">
    <property type="entry name" value="MATCAP"/>
    <property type="match status" value="1"/>
</dbReference>
<dbReference type="InParanoid" id="A0A078AJL0"/>
<dbReference type="AlphaFoldDB" id="A0A078AJL0"/>
<feature type="compositionally biased region" description="Acidic residues" evidence="5">
    <location>
        <begin position="285"/>
        <end position="299"/>
    </location>
</feature>
<keyword evidence="2" id="KW-0645">Protease</keyword>
<feature type="region of interest" description="Disordered" evidence="5">
    <location>
        <begin position="166"/>
        <end position="343"/>
    </location>
</feature>
<dbReference type="InterPro" id="IPR012548">
    <property type="entry name" value="MATCAP"/>
</dbReference>
<dbReference type="Proteomes" id="UP000039865">
    <property type="component" value="Unassembled WGS sequence"/>
</dbReference>
<evidence type="ECO:0000256" key="1">
    <source>
        <dbReference type="ARBA" id="ARBA00001947"/>
    </source>
</evidence>
<evidence type="ECO:0000256" key="3">
    <source>
        <dbReference type="ARBA" id="ARBA00022801"/>
    </source>
</evidence>
<feature type="compositionally biased region" description="Polar residues" evidence="5">
    <location>
        <begin position="307"/>
        <end position="323"/>
    </location>
</feature>
<dbReference type="PANTHER" id="PTHR31817">
    <property type="match status" value="1"/>
</dbReference>
<evidence type="ECO:0000256" key="4">
    <source>
        <dbReference type="ARBA" id="ARBA00023049"/>
    </source>
</evidence>
<dbReference type="OrthoDB" id="449345at2759"/>
<proteinExistence type="predicted"/>
<dbReference type="PANTHER" id="PTHR31817:SF0">
    <property type="entry name" value="CHROMOSOME UNDETERMINED SCAFFOLD_67, WHOLE GENOME SHOTGUN SEQUENCE"/>
    <property type="match status" value="1"/>
</dbReference>
<keyword evidence="3" id="KW-0378">Hydrolase</keyword>
<comment type="cofactor">
    <cofactor evidence="1">
        <name>Zn(2+)</name>
        <dbReference type="ChEBI" id="CHEBI:29105"/>
    </cofactor>
</comment>
<dbReference type="SMART" id="SM01154">
    <property type="entry name" value="DUF1704"/>
    <property type="match status" value="1"/>
</dbReference>
<evidence type="ECO:0000313" key="6">
    <source>
        <dbReference type="EMBL" id="CDW82374.1"/>
    </source>
</evidence>
<keyword evidence="4" id="KW-0482">Metalloprotease</keyword>
<accession>A0A078AJL0</accession>
<organism evidence="6 7">
    <name type="scientific">Stylonychia lemnae</name>
    <name type="common">Ciliate</name>
    <dbReference type="NCBI Taxonomy" id="5949"/>
    <lineage>
        <taxon>Eukaryota</taxon>
        <taxon>Sar</taxon>
        <taxon>Alveolata</taxon>
        <taxon>Ciliophora</taxon>
        <taxon>Intramacronucleata</taxon>
        <taxon>Spirotrichea</taxon>
        <taxon>Stichotrichia</taxon>
        <taxon>Sporadotrichida</taxon>
        <taxon>Oxytrichidae</taxon>
        <taxon>Stylonychinae</taxon>
        <taxon>Stylonychia</taxon>
    </lineage>
</organism>
<keyword evidence="7" id="KW-1185">Reference proteome</keyword>
<feature type="compositionally biased region" description="Basic and acidic residues" evidence="5">
    <location>
        <begin position="198"/>
        <end position="210"/>
    </location>
</feature>
<evidence type="ECO:0000256" key="5">
    <source>
        <dbReference type="SAM" id="MobiDB-lite"/>
    </source>
</evidence>
<evidence type="ECO:0000256" key="2">
    <source>
        <dbReference type="ARBA" id="ARBA00022670"/>
    </source>
</evidence>
<dbReference type="EMBL" id="CCKQ01010861">
    <property type="protein sequence ID" value="CDW82374.1"/>
    <property type="molecule type" value="Genomic_DNA"/>
</dbReference>